<keyword evidence="6" id="KW-1185">Reference proteome</keyword>
<evidence type="ECO:0000313" key="5">
    <source>
        <dbReference type="EMBL" id="SFQ04732.1"/>
    </source>
</evidence>
<evidence type="ECO:0000313" key="6">
    <source>
        <dbReference type="Proteomes" id="UP000198727"/>
    </source>
</evidence>
<gene>
    <name evidence="5" type="ORF">SAMN05421810_104299</name>
</gene>
<name>A0A1I5VBE7_9PSEU</name>
<sequence>MSVRTVRVPTIADLDRAEEIVRAHLRPTPLLPGGGDDPALKLESLQPTGSFKVRGALTAVSGVPVDVPVITASAGNHALGIAFAAGVLGRKATVVVPGNASAAKVAALRRTGAELVEVGTGFDDAERHALALAAEGAAYVSAYNDPGVIAGQGTIGRELATQVDGPMTVVCTVGGGGLAAGLGLWASTRPDVRLAGAEVAASPSVSAAVRAGRRVPIEVRPTLADGAKGNIEPGSVTVDLVARHVDQLVTVEEDELRAAVRYLVRERGLVAEGAGAVGLAALLAGKVTVHGQPVVVISGRNIALPTLAEVLAG</sequence>
<feature type="domain" description="Tryptophan synthase beta chain-like PALP" evidence="4">
    <location>
        <begin position="23"/>
        <end position="297"/>
    </location>
</feature>
<dbReference type="GO" id="GO:0004794">
    <property type="term" value="F:threonine deaminase activity"/>
    <property type="evidence" value="ECO:0007669"/>
    <property type="project" value="TreeGrafter"/>
</dbReference>
<dbReference type="OrthoDB" id="4408011at2"/>
<dbReference type="InterPro" id="IPR036052">
    <property type="entry name" value="TrpB-like_PALP_sf"/>
</dbReference>
<dbReference type="SUPFAM" id="SSF53686">
    <property type="entry name" value="Tryptophan synthase beta subunit-like PLP-dependent enzymes"/>
    <property type="match status" value="1"/>
</dbReference>
<dbReference type="AlphaFoldDB" id="A0A1I5VBE7"/>
<comment type="cofactor">
    <cofactor evidence="1">
        <name>pyridoxal 5'-phosphate</name>
        <dbReference type="ChEBI" id="CHEBI:597326"/>
    </cofactor>
</comment>
<dbReference type="STRING" id="587909.SAMN05421810_104299"/>
<dbReference type="Pfam" id="PF00291">
    <property type="entry name" value="PALP"/>
    <property type="match status" value="1"/>
</dbReference>
<dbReference type="GO" id="GO:0006565">
    <property type="term" value="P:L-serine catabolic process"/>
    <property type="evidence" value="ECO:0007669"/>
    <property type="project" value="TreeGrafter"/>
</dbReference>
<evidence type="ECO:0000256" key="1">
    <source>
        <dbReference type="ARBA" id="ARBA00001933"/>
    </source>
</evidence>
<keyword evidence="2" id="KW-0663">Pyridoxal phosphate</keyword>
<protein>
    <submittedName>
        <fullName evidence="5">Threonine dehydratase</fullName>
    </submittedName>
</protein>
<dbReference type="PANTHER" id="PTHR48078:SF6">
    <property type="entry name" value="L-THREONINE DEHYDRATASE CATABOLIC TDCB"/>
    <property type="match status" value="1"/>
</dbReference>
<reference evidence="6" key="1">
    <citation type="submission" date="2016-10" db="EMBL/GenBank/DDBJ databases">
        <authorList>
            <person name="Varghese N."/>
            <person name="Submissions S."/>
        </authorList>
    </citation>
    <scope>NUCLEOTIDE SEQUENCE [LARGE SCALE GENOMIC DNA]</scope>
    <source>
        <strain evidence="6">CGMCC 4.5579</strain>
    </source>
</reference>
<dbReference type="Proteomes" id="UP000198727">
    <property type="component" value="Unassembled WGS sequence"/>
</dbReference>
<proteinExistence type="predicted"/>
<dbReference type="Gene3D" id="3.40.50.1100">
    <property type="match status" value="2"/>
</dbReference>
<keyword evidence="3" id="KW-0456">Lyase</keyword>
<organism evidence="5 6">
    <name type="scientific">Amycolatopsis arida</name>
    <dbReference type="NCBI Taxonomy" id="587909"/>
    <lineage>
        <taxon>Bacteria</taxon>
        <taxon>Bacillati</taxon>
        <taxon>Actinomycetota</taxon>
        <taxon>Actinomycetes</taxon>
        <taxon>Pseudonocardiales</taxon>
        <taxon>Pseudonocardiaceae</taxon>
        <taxon>Amycolatopsis</taxon>
    </lineage>
</organism>
<dbReference type="GO" id="GO:0006567">
    <property type="term" value="P:L-threonine catabolic process"/>
    <property type="evidence" value="ECO:0007669"/>
    <property type="project" value="TreeGrafter"/>
</dbReference>
<dbReference type="InterPro" id="IPR001926">
    <property type="entry name" value="TrpB-like_PALP"/>
</dbReference>
<evidence type="ECO:0000259" key="4">
    <source>
        <dbReference type="Pfam" id="PF00291"/>
    </source>
</evidence>
<dbReference type="GO" id="GO:0003941">
    <property type="term" value="F:L-serine ammonia-lyase activity"/>
    <property type="evidence" value="ECO:0007669"/>
    <property type="project" value="TreeGrafter"/>
</dbReference>
<evidence type="ECO:0000256" key="2">
    <source>
        <dbReference type="ARBA" id="ARBA00022898"/>
    </source>
</evidence>
<dbReference type="InterPro" id="IPR050147">
    <property type="entry name" value="Ser/Thr_Dehydratase"/>
</dbReference>
<dbReference type="EMBL" id="FOWW01000004">
    <property type="protein sequence ID" value="SFQ04732.1"/>
    <property type="molecule type" value="Genomic_DNA"/>
</dbReference>
<dbReference type="RefSeq" id="WP_092530674.1">
    <property type="nucleotide sequence ID" value="NZ_FOWW01000004.1"/>
</dbReference>
<accession>A0A1I5VBE7</accession>
<dbReference type="GO" id="GO:0009097">
    <property type="term" value="P:isoleucine biosynthetic process"/>
    <property type="evidence" value="ECO:0007669"/>
    <property type="project" value="TreeGrafter"/>
</dbReference>
<evidence type="ECO:0000256" key="3">
    <source>
        <dbReference type="ARBA" id="ARBA00023239"/>
    </source>
</evidence>
<dbReference type="PANTHER" id="PTHR48078">
    <property type="entry name" value="THREONINE DEHYDRATASE, MITOCHONDRIAL-RELATED"/>
    <property type="match status" value="1"/>
</dbReference>